<protein>
    <submittedName>
        <fullName evidence="2">Peptide chain release factor 1</fullName>
    </submittedName>
</protein>
<dbReference type="SUPFAM" id="SSF53137">
    <property type="entry name" value="Translational machinery components"/>
    <property type="match status" value="1"/>
</dbReference>
<sequence>MNTLESSEISSTEWISINQFIHEIKSINSTCVSVYYPYGKGSEIISLLTENKRSETVERIESKIEKRILELKKDPSLLGKFAETLCIFGWVNNDKIIIKEIGTSKKLPYIYMKSKKPYIKPFNDVLKTNYDVLLVTLDQKTARIQKFHGSQILQEAKLKIDLQGRHKKGGQSQGRFLRARQTKIHVFFKKVANKIKTMDSNSELLLLGGSGPAKTEFFDELDSELMKKCRFVENLSFSTPSKEIHEKIIHHLYQHRRKHVVELLAKYETLVKDGLTAKRNAVIYKALEKGAVDILIVSANYHTNSQFKNIVKMLELAKNTSCKIEFAVSPNVIKKLEIDNSVLAILRYRIK</sequence>
<dbReference type="GeneID" id="56060716"/>
<dbReference type="GO" id="GO:0003747">
    <property type="term" value="F:translation release factor activity"/>
    <property type="evidence" value="ECO:0007669"/>
    <property type="project" value="InterPro"/>
</dbReference>
<keyword evidence="3" id="KW-1185">Reference proteome</keyword>
<dbReference type="Proteomes" id="UP000509441">
    <property type="component" value="Chromosome"/>
</dbReference>
<dbReference type="InterPro" id="IPR005141">
    <property type="entry name" value="eRF1_2"/>
</dbReference>
<dbReference type="OrthoDB" id="1011at2157"/>
<dbReference type="Pfam" id="PF03464">
    <property type="entry name" value="eRF1_2"/>
    <property type="match status" value="1"/>
</dbReference>
<dbReference type="InterPro" id="IPR042226">
    <property type="entry name" value="eFR1_2_sf"/>
</dbReference>
<dbReference type="KEGG" id="nox:C5F49_02150"/>
<evidence type="ECO:0000313" key="2">
    <source>
        <dbReference type="EMBL" id="QLH04247.1"/>
    </source>
</evidence>
<dbReference type="RefSeq" id="WP_179363126.1">
    <property type="nucleotide sequence ID" value="NZ_CP026994.1"/>
</dbReference>
<name>A0A7D5M441_9ARCH</name>
<evidence type="ECO:0000313" key="3">
    <source>
        <dbReference type="Proteomes" id="UP000509441"/>
    </source>
</evidence>
<reference evidence="2 3" key="1">
    <citation type="submission" date="2018-02" db="EMBL/GenBank/DDBJ databases">
        <title>Complete genome of Nitrosopumilus oxyclinae HCE1.</title>
        <authorList>
            <person name="Qin W."/>
            <person name="Zheng Y."/>
            <person name="Stahl D.A."/>
        </authorList>
    </citation>
    <scope>NUCLEOTIDE SEQUENCE [LARGE SCALE GENOMIC DNA]</scope>
    <source>
        <strain evidence="2 3">HCE1</strain>
    </source>
</reference>
<dbReference type="Gene3D" id="3.30.420.60">
    <property type="entry name" value="eRF1 domain 2"/>
    <property type="match status" value="1"/>
</dbReference>
<accession>A0A7D5M441</accession>
<dbReference type="Gene3D" id="3.30.1330.30">
    <property type="match status" value="1"/>
</dbReference>
<organism evidence="2 3">
    <name type="scientific">Nitrosopumilus oxyclinae</name>
    <dbReference type="NCBI Taxonomy" id="1959104"/>
    <lineage>
        <taxon>Archaea</taxon>
        <taxon>Nitrososphaerota</taxon>
        <taxon>Nitrososphaeria</taxon>
        <taxon>Nitrosopumilales</taxon>
        <taxon>Nitrosopumilaceae</taxon>
        <taxon>Nitrosopumilus</taxon>
    </lineage>
</organism>
<feature type="domain" description="eRF1" evidence="1">
    <location>
        <begin position="133"/>
        <end position="236"/>
    </location>
</feature>
<dbReference type="InterPro" id="IPR004403">
    <property type="entry name" value="Peptide_chain-rel_eRF1/aRF1"/>
</dbReference>
<gene>
    <name evidence="2" type="ORF">C5F49_02150</name>
</gene>
<dbReference type="PANTHER" id="PTHR10113">
    <property type="entry name" value="PEPTIDE CHAIN RELEASE FACTOR SUBUNIT 1"/>
    <property type="match status" value="1"/>
</dbReference>
<dbReference type="AlphaFoldDB" id="A0A7D5M441"/>
<proteinExistence type="predicted"/>
<dbReference type="InterPro" id="IPR029064">
    <property type="entry name" value="Ribosomal_eL30-like_sf"/>
</dbReference>
<dbReference type="SUPFAM" id="SSF55315">
    <property type="entry name" value="L30e-like"/>
    <property type="match status" value="1"/>
</dbReference>
<evidence type="ECO:0000259" key="1">
    <source>
        <dbReference type="Pfam" id="PF03464"/>
    </source>
</evidence>
<dbReference type="EMBL" id="CP026994">
    <property type="protein sequence ID" value="QLH04247.1"/>
    <property type="molecule type" value="Genomic_DNA"/>
</dbReference>